<evidence type="ECO:0000313" key="1">
    <source>
        <dbReference type="EMBL" id="WIV61304.1"/>
    </source>
</evidence>
<dbReference type="SUPFAM" id="SSF53335">
    <property type="entry name" value="S-adenosyl-L-methionine-dependent methyltransferases"/>
    <property type="match status" value="1"/>
</dbReference>
<organism evidence="1 2">
    <name type="scientific">Amycolatopsis nalaikhensis</name>
    <dbReference type="NCBI Taxonomy" id="715472"/>
    <lineage>
        <taxon>Bacteria</taxon>
        <taxon>Bacillati</taxon>
        <taxon>Actinomycetota</taxon>
        <taxon>Actinomycetes</taxon>
        <taxon>Pseudonocardiales</taxon>
        <taxon>Pseudonocardiaceae</taxon>
        <taxon>Amycolatopsis</taxon>
    </lineage>
</organism>
<proteinExistence type="predicted"/>
<reference evidence="1 2" key="1">
    <citation type="submission" date="2023-06" db="EMBL/GenBank/DDBJ databases">
        <authorList>
            <person name="Oyuntsetseg B."/>
            <person name="Kim S.B."/>
        </authorList>
    </citation>
    <scope>NUCLEOTIDE SEQUENCE [LARGE SCALE GENOMIC DNA]</scope>
    <source>
        <strain evidence="1 2">2-2</strain>
    </source>
</reference>
<dbReference type="Proteomes" id="UP001227101">
    <property type="component" value="Chromosome"/>
</dbReference>
<accession>A0ABY8Y0A5</accession>
<keyword evidence="2" id="KW-1185">Reference proteome</keyword>
<keyword evidence="1" id="KW-0489">Methyltransferase</keyword>
<dbReference type="EC" id="2.1.1.-" evidence="1"/>
<dbReference type="GO" id="GO:0008168">
    <property type="term" value="F:methyltransferase activity"/>
    <property type="evidence" value="ECO:0007669"/>
    <property type="project" value="UniProtKB-KW"/>
</dbReference>
<dbReference type="Pfam" id="PF04672">
    <property type="entry name" value="Methyltransf_19"/>
    <property type="match status" value="1"/>
</dbReference>
<gene>
    <name evidence="1" type="ORF">QP939_23215</name>
</gene>
<dbReference type="InterPro" id="IPR029063">
    <property type="entry name" value="SAM-dependent_MTases_sf"/>
</dbReference>
<dbReference type="EMBL" id="CP127173">
    <property type="protein sequence ID" value="WIV61304.1"/>
    <property type="molecule type" value="Genomic_DNA"/>
</dbReference>
<dbReference type="Gene3D" id="3.40.50.150">
    <property type="entry name" value="Vaccinia Virus protein VP39"/>
    <property type="match status" value="1"/>
</dbReference>
<protein>
    <submittedName>
        <fullName evidence="1">SAM-dependent methyltransferase</fullName>
        <ecNumber evidence="1">2.1.1.-</ecNumber>
    </submittedName>
</protein>
<dbReference type="GO" id="GO:0032259">
    <property type="term" value="P:methylation"/>
    <property type="evidence" value="ECO:0007669"/>
    <property type="project" value="UniProtKB-KW"/>
</dbReference>
<dbReference type="RefSeq" id="WP_285458921.1">
    <property type="nucleotide sequence ID" value="NZ_CP127173.1"/>
</dbReference>
<sequence>MTEDELAKRGIDFDKPNAARVYDYLIGGKLNYAVDRVFAEQILQVRPESRELALLNRKWLRRVVRFGAEHGIRQFLDIGSGMPTVGHVHEVAQAIDPASRVVYVDNEPVAVAHSEIVLQDNDNAAMVHADAEYPDDVLEHPTTERLLDFAEPVMVIMAAFVHFIPDERDPAGLIAAYTDVLALGSYLALSSGTFEGQGEEVRRAAELYRNSGTNVVARSREELRALVKGLEILPPGIVFIPEWRPDDPAEVGEHPELASQLALVARKN</sequence>
<keyword evidence="1" id="KW-0808">Transferase</keyword>
<name>A0ABY8Y0A5_9PSEU</name>
<dbReference type="PIRSF" id="PIRSF017393">
    <property type="entry name" value="MTase_SAV2177"/>
    <property type="match status" value="1"/>
</dbReference>
<dbReference type="InterPro" id="IPR006764">
    <property type="entry name" value="SAM_dep_MeTrfase_SAV2177_type"/>
</dbReference>
<evidence type="ECO:0000313" key="2">
    <source>
        <dbReference type="Proteomes" id="UP001227101"/>
    </source>
</evidence>